<dbReference type="Pfam" id="PF02518">
    <property type="entry name" value="HATPase_c"/>
    <property type="match status" value="1"/>
</dbReference>
<evidence type="ECO:0000256" key="10">
    <source>
        <dbReference type="ARBA" id="ARBA00022840"/>
    </source>
</evidence>
<dbReference type="CDD" id="cd06225">
    <property type="entry name" value="HAMP"/>
    <property type="match status" value="1"/>
</dbReference>
<sequence length="505" mass="58007">MSKIGKKIVVSYLIIVLFTVGISMGITKMNFSNKLNAKIIQDLNMAANDMKTEIENELLNVSLALNKEATLYDVFPNNRLFFSSYQFSTTNFVIQDKEKKTIFESWKIKEGEEFYNTSDKTKKFFEMERTIKTPNKKAVAGYLLVIGEKEELGVINSLINAASFIGLAISLFCAVLLALFFERTFIRPINKLKRNIQAFSLEGNNTWEEIRTQDEISDLNDEFKKMAENMIHYDQNQKVFFQNTSHELKTPLMSIQGYAEAIRDNVIPQEDVQESLDIIIDETNKLTHTVDTIVYMTKLENPTEKVDKNRVQSLDMRDFVNEVLYKFKFSADEKSVVLHNNVEDNIFHRVDEEYMFRIINNLISNSLRYAKSLISIEGYHQGNELVLKVVDDGQGFDKAEIDRVFDRFFKGEGGNTGLGLSIVKSTVKQLKGSVRAYNPESGGACVEVRLPRQPHRRAVVKKNDLYKEAVKHVSAQESRWSFGRKDEGVSVQKDKTLKRKGKKHE</sequence>
<keyword evidence="12" id="KW-0902">Two-component regulatory system</keyword>
<reference evidence="19" key="1">
    <citation type="journal article" date="2019" name="Int. J. Syst. Evol. Microbiol.">
        <title>The Global Catalogue of Microorganisms (GCM) 10K type strain sequencing project: providing services to taxonomists for standard genome sequencing and annotation.</title>
        <authorList>
            <consortium name="The Broad Institute Genomics Platform"/>
            <consortium name="The Broad Institute Genome Sequencing Center for Infectious Disease"/>
            <person name="Wu L."/>
            <person name="Ma J."/>
        </authorList>
    </citation>
    <scope>NUCLEOTIDE SEQUENCE [LARGE SCALE GENOMIC DNA]</scope>
    <source>
        <strain evidence="19">CCUG 46385</strain>
    </source>
</reference>
<keyword evidence="10 18" id="KW-0067">ATP-binding</keyword>
<dbReference type="Gene3D" id="1.10.287.130">
    <property type="match status" value="1"/>
</dbReference>
<evidence type="ECO:0000256" key="15">
    <source>
        <dbReference type="SAM" id="Phobius"/>
    </source>
</evidence>
<dbReference type="CDD" id="cd00082">
    <property type="entry name" value="HisKA"/>
    <property type="match status" value="1"/>
</dbReference>
<evidence type="ECO:0000256" key="4">
    <source>
        <dbReference type="ARBA" id="ARBA00022475"/>
    </source>
</evidence>
<dbReference type="InterPro" id="IPR036097">
    <property type="entry name" value="HisK_dim/P_sf"/>
</dbReference>
<dbReference type="GO" id="GO:0005524">
    <property type="term" value="F:ATP binding"/>
    <property type="evidence" value="ECO:0007669"/>
    <property type="project" value="UniProtKB-KW"/>
</dbReference>
<feature type="transmembrane region" description="Helical" evidence="15">
    <location>
        <begin position="158"/>
        <end position="181"/>
    </location>
</feature>
<keyword evidence="8" id="KW-0547">Nucleotide-binding</keyword>
<dbReference type="SUPFAM" id="SSF55874">
    <property type="entry name" value="ATPase domain of HSP90 chaperone/DNA topoisomerase II/histidine kinase"/>
    <property type="match status" value="1"/>
</dbReference>
<evidence type="ECO:0000256" key="1">
    <source>
        <dbReference type="ARBA" id="ARBA00000085"/>
    </source>
</evidence>
<dbReference type="InterPro" id="IPR004358">
    <property type="entry name" value="Sig_transdc_His_kin-like_C"/>
</dbReference>
<keyword evidence="9" id="KW-0418">Kinase</keyword>
<dbReference type="Proteomes" id="UP001595916">
    <property type="component" value="Unassembled WGS sequence"/>
</dbReference>
<evidence type="ECO:0000256" key="3">
    <source>
        <dbReference type="ARBA" id="ARBA00012438"/>
    </source>
</evidence>
<dbReference type="PROSITE" id="PS50109">
    <property type="entry name" value="HIS_KIN"/>
    <property type="match status" value="1"/>
</dbReference>
<dbReference type="InterPro" id="IPR005467">
    <property type="entry name" value="His_kinase_dom"/>
</dbReference>
<keyword evidence="7 15" id="KW-0812">Transmembrane</keyword>
<feature type="compositionally biased region" description="Basic and acidic residues" evidence="14">
    <location>
        <begin position="483"/>
        <end position="495"/>
    </location>
</feature>
<dbReference type="PROSITE" id="PS50885">
    <property type="entry name" value="HAMP"/>
    <property type="match status" value="1"/>
</dbReference>
<feature type="domain" description="Histidine kinase" evidence="16">
    <location>
        <begin position="243"/>
        <end position="454"/>
    </location>
</feature>
<dbReference type="InterPro" id="IPR003594">
    <property type="entry name" value="HATPase_dom"/>
</dbReference>
<dbReference type="SMART" id="SM00387">
    <property type="entry name" value="HATPase_c"/>
    <property type="match status" value="1"/>
</dbReference>
<dbReference type="EMBL" id="JBHSHL010000051">
    <property type="protein sequence ID" value="MFC4805508.1"/>
    <property type="molecule type" value="Genomic_DNA"/>
</dbReference>
<dbReference type="PANTHER" id="PTHR45528:SF1">
    <property type="entry name" value="SENSOR HISTIDINE KINASE CPXA"/>
    <property type="match status" value="1"/>
</dbReference>
<protein>
    <recommendedName>
        <fullName evidence="3">histidine kinase</fullName>
        <ecNumber evidence="3">2.7.13.3</ecNumber>
    </recommendedName>
</protein>
<dbReference type="PANTHER" id="PTHR45528">
    <property type="entry name" value="SENSOR HISTIDINE KINASE CPXA"/>
    <property type="match status" value="1"/>
</dbReference>
<evidence type="ECO:0000256" key="12">
    <source>
        <dbReference type="ARBA" id="ARBA00023012"/>
    </source>
</evidence>
<evidence type="ECO:0000256" key="2">
    <source>
        <dbReference type="ARBA" id="ARBA00004651"/>
    </source>
</evidence>
<keyword evidence="6" id="KW-0808">Transferase</keyword>
<evidence type="ECO:0000259" key="17">
    <source>
        <dbReference type="PROSITE" id="PS50885"/>
    </source>
</evidence>
<dbReference type="InterPro" id="IPR050398">
    <property type="entry name" value="HssS/ArlS-like"/>
</dbReference>
<feature type="transmembrane region" description="Helical" evidence="15">
    <location>
        <begin position="9"/>
        <end position="26"/>
    </location>
</feature>
<dbReference type="RefSeq" id="WP_379789075.1">
    <property type="nucleotide sequence ID" value="NZ_JBHSHL010000051.1"/>
</dbReference>
<dbReference type="SUPFAM" id="SSF47384">
    <property type="entry name" value="Homodimeric domain of signal transducing histidine kinase"/>
    <property type="match status" value="1"/>
</dbReference>
<evidence type="ECO:0000256" key="11">
    <source>
        <dbReference type="ARBA" id="ARBA00022989"/>
    </source>
</evidence>
<proteinExistence type="predicted"/>
<comment type="subcellular location">
    <subcellularLocation>
        <location evidence="2">Cell membrane</location>
        <topology evidence="2">Multi-pass membrane protein</topology>
    </subcellularLocation>
</comment>
<evidence type="ECO:0000256" key="7">
    <source>
        <dbReference type="ARBA" id="ARBA00022692"/>
    </source>
</evidence>
<dbReference type="SMART" id="SM00388">
    <property type="entry name" value="HisKA"/>
    <property type="match status" value="1"/>
</dbReference>
<gene>
    <name evidence="18" type="ORF">ACFO4R_10540</name>
</gene>
<keyword evidence="13 15" id="KW-0472">Membrane</keyword>
<name>A0ABV9QNI0_9FIRM</name>
<keyword evidence="19" id="KW-1185">Reference proteome</keyword>
<evidence type="ECO:0000256" key="13">
    <source>
        <dbReference type="ARBA" id="ARBA00023136"/>
    </source>
</evidence>
<accession>A0ABV9QNI0</accession>
<organism evidence="18 19">
    <name type="scientific">Filifactor villosus</name>
    <dbReference type="NCBI Taxonomy" id="29374"/>
    <lineage>
        <taxon>Bacteria</taxon>
        <taxon>Bacillati</taxon>
        <taxon>Bacillota</taxon>
        <taxon>Clostridia</taxon>
        <taxon>Peptostreptococcales</taxon>
        <taxon>Filifactoraceae</taxon>
        <taxon>Filifactor</taxon>
    </lineage>
</organism>
<comment type="caution">
    <text evidence="18">The sequence shown here is derived from an EMBL/GenBank/DDBJ whole genome shotgun (WGS) entry which is preliminary data.</text>
</comment>
<feature type="compositionally biased region" description="Basic residues" evidence="14">
    <location>
        <begin position="496"/>
        <end position="505"/>
    </location>
</feature>
<evidence type="ECO:0000256" key="6">
    <source>
        <dbReference type="ARBA" id="ARBA00022679"/>
    </source>
</evidence>
<dbReference type="InterPro" id="IPR003660">
    <property type="entry name" value="HAMP_dom"/>
</dbReference>
<keyword evidence="5" id="KW-0597">Phosphoprotein</keyword>
<keyword evidence="11 15" id="KW-1133">Transmembrane helix</keyword>
<evidence type="ECO:0000256" key="9">
    <source>
        <dbReference type="ARBA" id="ARBA00022777"/>
    </source>
</evidence>
<dbReference type="InterPro" id="IPR003661">
    <property type="entry name" value="HisK_dim/P_dom"/>
</dbReference>
<feature type="region of interest" description="Disordered" evidence="14">
    <location>
        <begin position="483"/>
        <end position="505"/>
    </location>
</feature>
<dbReference type="EC" id="2.7.13.3" evidence="3"/>
<evidence type="ECO:0000256" key="5">
    <source>
        <dbReference type="ARBA" id="ARBA00022553"/>
    </source>
</evidence>
<evidence type="ECO:0000313" key="18">
    <source>
        <dbReference type="EMBL" id="MFC4805508.1"/>
    </source>
</evidence>
<keyword evidence="4" id="KW-1003">Cell membrane</keyword>
<dbReference type="Gene3D" id="3.30.565.10">
    <property type="entry name" value="Histidine kinase-like ATPase, C-terminal domain"/>
    <property type="match status" value="1"/>
</dbReference>
<dbReference type="Gene3D" id="6.10.340.10">
    <property type="match status" value="1"/>
</dbReference>
<evidence type="ECO:0000313" key="19">
    <source>
        <dbReference type="Proteomes" id="UP001595916"/>
    </source>
</evidence>
<evidence type="ECO:0000259" key="16">
    <source>
        <dbReference type="PROSITE" id="PS50109"/>
    </source>
</evidence>
<feature type="domain" description="HAMP" evidence="17">
    <location>
        <begin position="183"/>
        <end position="235"/>
    </location>
</feature>
<dbReference type="PRINTS" id="PR00344">
    <property type="entry name" value="BCTRLSENSOR"/>
</dbReference>
<dbReference type="Pfam" id="PF00512">
    <property type="entry name" value="HisKA"/>
    <property type="match status" value="1"/>
</dbReference>
<comment type="catalytic activity">
    <reaction evidence="1">
        <text>ATP + protein L-histidine = ADP + protein N-phospho-L-histidine.</text>
        <dbReference type="EC" id="2.7.13.3"/>
    </reaction>
</comment>
<evidence type="ECO:0000256" key="14">
    <source>
        <dbReference type="SAM" id="MobiDB-lite"/>
    </source>
</evidence>
<dbReference type="InterPro" id="IPR036890">
    <property type="entry name" value="HATPase_C_sf"/>
</dbReference>
<evidence type="ECO:0000256" key="8">
    <source>
        <dbReference type="ARBA" id="ARBA00022741"/>
    </source>
</evidence>